<dbReference type="RefSeq" id="WP_349135040.1">
    <property type="nucleotide sequence ID" value="NZ_JBBMFF010000149.1"/>
</dbReference>
<organism evidence="1 2">
    <name type="scientific">Faecousia intestinalis</name>
    <dbReference type="NCBI Taxonomy" id="3133167"/>
    <lineage>
        <taxon>Bacteria</taxon>
        <taxon>Bacillati</taxon>
        <taxon>Bacillota</taxon>
        <taxon>Clostridia</taxon>
        <taxon>Eubacteriales</taxon>
        <taxon>Oscillospiraceae</taxon>
        <taxon>Faecousia</taxon>
    </lineage>
</organism>
<dbReference type="Proteomes" id="UP001491552">
    <property type="component" value="Unassembled WGS sequence"/>
</dbReference>
<name>A0ABV1G4N7_9FIRM</name>
<evidence type="ECO:0000313" key="2">
    <source>
        <dbReference type="Proteomes" id="UP001491552"/>
    </source>
</evidence>
<comment type="caution">
    <text evidence="1">The sequence shown here is derived from an EMBL/GenBank/DDBJ whole genome shotgun (WGS) entry which is preliminary data.</text>
</comment>
<evidence type="ECO:0000313" key="1">
    <source>
        <dbReference type="EMBL" id="MEQ2510370.1"/>
    </source>
</evidence>
<reference evidence="1 2" key="1">
    <citation type="submission" date="2024-03" db="EMBL/GenBank/DDBJ databases">
        <title>Human intestinal bacterial collection.</title>
        <authorList>
            <person name="Pauvert C."/>
            <person name="Hitch T.C.A."/>
            <person name="Clavel T."/>
        </authorList>
    </citation>
    <scope>NUCLEOTIDE SEQUENCE [LARGE SCALE GENOMIC DNA]</scope>
    <source>
        <strain evidence="1 2">CLA-AA-H192</strain>
    </source>
</reference>
<protein>
    <submittedName>
        <fullName evidence="1">Uncharacterized protein</fullName>
    </submittedName>
</protein>
<dbReference type="EMBL" id="JBBMFF010000149">
    <property type="protein sequence ID" value="MEQ2510370.1"/>
    <property type="molecule type" value="Genomic_DNA"/>
</dbReference>
<proteinExistence type="predicted"/>
<gene>
    <name evidence="1" type="ORF">WMO66_03745</name>
</gene>
<sequence>MRYFIPVSERQGSCYFEFQPGRWRGRFWLPGSILLADERWEALRLTELFGGVLPEFDYFGVTPVSRGQWERIAARSRDEADWRAVIDEAAPWAEASFARHGVISILGL</sequence>
<keyword evidence="2" id="KW-1185">Reference proteome</keyword>
<accession>A0ABV1G4N7</accession>